<accession>L8FZZ5</accession>
<evidence type="ECO:0000256" key="1">
    <source>
        <dbReference type="SAM" id="MobiDB-lite"/>
    </source>
</evidence>
<feature type="region of interest" description="Disordered" evidence="1">
    <location>
        <begin position="287"/>
        <end position="322"/>
    </location>
</feature>
<feature type="compositionally biased region" description="Basic and acidic residues" evidence="1">
    <location>
        <begin position="287"/>
        <end position="296"/>
    </location>
</feature>
<name>L8FZZ5_PSED2</name>
<proteinExistence type="predicted"/>
<reference evidence="3" key="1">
    <citation type="submission" date="2010-09" db="EMBL/GenBank/DDBJ databases">
        <title>The genome sequence of Geomyces destructans 20631-21.</title>
        <authorList>
            <consortium name="The Broad Institute Genome Sequencing Platform"/>
            <person name="Cuomo C.A."/>
            <person name="Blehert D.S."/>
            <person name="Lorch J.M."/>
            <person name="Young S.K."/>
            <person name="Zeng Q."/>
            <person name="Gargeya S."/>
            <person name="Fitzgerald M."/>
            <person name="Haas B."/>
            <person name="Abouelleil A."/>
            <person name="Alvarado L."/>
            <person name="Arachchi H.M."/>
            <person name="Berlin A."/>
            <person name="Brown A."/>
            <person name="Chapman S.B."/>
            <person name="Chen Z."/>
            <person name="Dunbar C."/>
            <person name="Freedman E."/>
            <person name="Gearin G."/>
            <person name="Gellesch M."/>
            <person name="Goldberg J."/>
            <person name="Griggs A."/>
            <person name="Gujja S."/>
            <person name="Heiman D."/>
            <person name="Howarth C."/>
            <person name="Larson L."/>
            <person name="Lui A."/>
            <person name="MacDonald P.J.P."/>
            <person name="Montmayeur A."/>
            <person name="Murphy C."/>
            <person name="Neiman D."/>
            <person name="Pearson M."/>
            <person name="Priest M."/>
            <person name="Roberts A."/>
            <person name="Saif S."/>
            <person name="Shea T."/>
            <person name="Shenoy N."/>
            <person name="Sisk P."/>
            <person name="Stolte C."/>
            <person name="Sykes S."/>
            <person name="Wortman J."/>
            <person name="Nusbaum C."/>
            <person name="Birren B."/>
        </authorList>
    </citation>
    <scope>NUCLEOTIDE SEQUENCE [LARGE SCALE GENOMIC DNA]</scope>
    <source>
        <strain evidence="3">ATCC MYA-4855 / 20631-21</strain>
    </source>
</reference>
<organism evidence="2 3">
    <name type="scientific">Pseudogymnoascus destructans (strain ATCC MYA-4855 / 20631-21)</name>
    <name type="common">Bat white-nose syndrome fungus</name>
    <name type="synonym">Geomyces destructans</name>
    <dbReference type="NCBI Taxonomy" id="658429"/>
    <lineage>
        <taxon>Eukaryota</taxon>
        <taxon>Fungi</taxon>
        <taxon>Dikarya</taxon>
        <taxon>Ascomycota</taxon>
        <taxon>Pezizomycotina</taxon>
        <taxon>Leotiomycetes</taxon>
        <taxon>Thelebolales</taxon>
        <taxon>Thelebolaceae</taxon>
        <taxon>Pseudogymnoascus</taxon>
    </lineage>
</organism>
<dbReference type="Proteomes" id="UP000011064">
    <property type="component" value="Unassembled WGS sequence"/>
</dbReference>
<protein>
    <submittedName>
        <fullName evidence="2">Uncharacterized protein</fullName>
    </submittedName>
</protein>
<dbReference type="Pfam" id="PF12013">
    <property type="entry name" value="OrsD"/>
    <property type="match status" value="1"/>
</dbReference>
<dbReference type="STRING" id="658429.L8FZZ5"/>
<dbReference type="HOGENOM" id="CLU_292581_0_0_1"/>
<dbReference type="InterPro" id="IPR022698">
    <property type="entry name" value="OrsD"/>
</dbReference>
<keyword evidence="3" id="KW-1185">Reference proteome</keyword>
<gene>
    <name evidence="2" type="ORF">GMDG_07754</name>
</gene>
<evidence type="ECO:0000313" key="3">
    <source>
        <dbReference type="Proteomes" id="UP000011064"/>
    </source>
</evidence>
<dbReference type="InParanoid" id="L8FZZ5"/>
<dbReference type="AlphaFoldDB" id="L8FZZ5"/>
<sequence length="1041" mass="118704">MSTPTATREQQLIDLFSDFSADFLRGQPPASSDVRGLTDFNMGILIELKGLGLFSLFKEFKEFLQMGVYKDLMRLSCLTDLRDLGNATTLFTTCKAWRASTESIDLTEFVESKEMQEHEGQEGFEEFKGLGCLWYFSDFKLLLCSSCSLAINPLNVKGHLLKHCPLLKGKEKKAFVSKVMSFIISSLEVSSLRESHFLFLLSSALFPPLRPFKGLSVKEELYACSLVPSCCVIRSSLYHIKRHIREEHKPLLSNKDINRCYKVIASGQALEENRFFFSVVTREKGKGREEQRRARGDTPLPMSPSASLLLSGDDGGKGDERETLDPFELASSMFLEELAGKEDAYHSGEVPFSLSKQEKYSTFQTKTRYLEFIEMLYLSLEKSLLLNRVHLNLLNSFQLNVTRNKGFKPLLEGNSRVLYSNFFASFLAFLLRSYRDKSVSILERVASLSKDDDATSTSIKKKLLGLLISLFKQETNLYLFKSSIHSFFACKSIREDLSMRDSLDFSQLYSKFIYCSQLIVVEYAFSYVISRDDSSSLTSVIRDMMCSCFHNSAPTPLGEILNNRSYCFRVNKELSSLSSVIISSTTKETVSYKKVTISVDDLRHLFKEAILSSLQDLREKLLLGMPHEEYKHISLEGFSAVEDASNTSPYQCFRDFHPTSLRNNALVRDYILKTALLRGKFFKTSKENKLVLDLIMVRAYLRDVKEFLKLCLLIVHFTSGLPLRGTELTTLRFLNSYKDKREMFLDKASHLFILNISYYKGKEQREKETSNIRYLCKEASRVFLPYITLISSFVGFLNLASASSPSSYKWLLPLSCYFFHHEKQVLTSRHLSIRLSTFTNLVLGQKIGIQVYRQLIVAVVRELMGEALNKETLTLEGRGDSFRDIRALQINHSTSVEELHYGRSTSTFSNVREGVQRRYLEFCLRFFAYFHISDLDVNSHPFAGALRDKEMLDESFRGDLQRAKGSMLALRFYKGPTSSSPPLASGRKHLRGRSSIASALQDDFAAKTVRLEDLNNMSSSLTSTSTTLLYLLREFLSNPLV</sequence>
<evidence type="ECO:0000313" key="2">
    <source>
        <dbReference type="EMBL" id="ELR06043.1"/>
    </source>
</evidence>
<feature type="compositionally biased region" description="Low complexity" evidence="1">
    <location>
        <begin position="299"/>
        <end position="312"/>
    </location>
</feature>
<dbReference type="VEuPathDB" id="FungiDB:GMDG_07754"/>
<dbReference type="EMBL" id="GL573422">
    <property type="protein sequence ID" value="ELR06043.1"/>
    <property type="molecule type" value="Genomic_DNA"/>
</dbReference>